<protein>
    <submittedName>
        <fullName evidence="1">Uncharacterized protein</fullName>
    </submittedName>
</protein>
<evidence type="ECO:0000313" key="1">
    <source>
        <dbReference type="EMBL" id="HGZ11639.1"/>
    </source>
</evidence>
<name>A0A7C5EMC4_9BACT</name>
<sequence length="71" mass="8266">MKISCPFCGNDTDFYEVAEGVTITTFYRQNEDGSFSAVSDDSEIEGEVRLFCGECHRELKEYHEYFIDMLF</sequence>
<dbReference type="EMBL" id="DTKJ01000040">
    <property type="protein sequence ID" value="HGZ11639.1"/>
    <property type="molecule type" value="Genomic_DNA"/>
</dbReference>
<proteinExistence type="predicted"/>
<gene>
    <name evidence="1" type="ORF">ENW48_05430</name>
</gene>
<accession>A0A7C5EMC4</accession>
<comment type="caution">
    <text evidence="1">The sequence shown here is derived from an EMBL/GenBank/DDBJ whole genome shotgun (WGS) entry which is preliminary data.</text>
</comment>
<dbReference type="AlphaFoldDB" id="A0A7C5EMC4"/>
<organism evidence="1">
    <name type="scientific">Desulfobacca acetoxidans</name>
    <dbReference type="NCBI Taxonomy" id="60893"/>
    <lineage>
        <taxon>Bacteria</taxon>
        <taxon>Pseudomonadati</taxon>
        <taxon>Thermodesulfobacteriota</taxon>
        <taxon>Desulfobaccia</taxon>
        <taxon>Desulfobaccales</taxon>
        <taxon>Desulfobaccaceae</taxon>
        <taxon>Desulfobacca</taxon>
    </lineage>
</organism>
<reference evidence="1" key="1">
    <citation type="journal article" date="2020" name="mSystems">
        <title>Genome- and Community-Level Interaction Insights into Carbon Utilization and Element Cycling Functions of Hydrothermarchaeota in Hydrothermal Sediment.</title>
        <authorList>
            <person name="Zhou Z."/>
            <person name="Liu Y."/>
            <person name="Xu W."/>
            <person name="Pan J."/>
            <person name="Luo Z.H."/>
            <person name="Li M."/>
        </authorList>
    </citation>
    <scope>NUCLEOTIDE SEQUENCE [LARGE SCALE GENOMIC DNA]</scope>
    <source>
        <strain evidence="1">SpSt-853</strain>
    </source>
</reference>